<proteinExistence type="predicted"/>
<gene>
    <name evidence="1" type="ORF">JKA74_17395</name>
</gene>
<dbReference type="PANTHER" id="PTHR37841:SF1">
    <property type="entry name" value="DUF3298 DOMAIN-CONTAINING PROTEIN"/>
    <property type="match status" value="1"/>
</dbReference>
<accession>A0A934X1L7</accession>
<organism evidence="1 2">
    <name type="scientific">Marivirga aurantiaca</name>
    <dbReference type="NCBI Taxonomy" id="2802615"/>
    <lineage>
        <taxon>Bacteria</taxon>
        <taxon>Pseudomonadati</taxon>
        <taxon>Bacteroidota</taxon>
        <taxon>Cytophagia</taxon>
        <taxon>Cytophagales</taxon>
        <taxon>Marivirgaceae</taxon>
        <taxon>Marivirga</taxon>
    </lineage>
</organism>
<dbReference type="AlphaFoldDB" id="A0A934X1L7"/>
<dbReference type="EMBL" id="JAEQBW010000011">
    <property type="protein sequence ID" value="MBK6266822.1"/>
    <property type="molecule type" value="Genomic_DNA"/>
</dbReference>
<dbReference type="PANTHER" id="PTHR37841">
    <property type="entry name" value="GLR2918 PROTEIN"/>
    <property type="match status" value="1"/>
</dbReference>
<comment type="caution">
    <text evidence="1">The sequence shown here is derived from an EMBL/GenBank/DDBJ whole genome shotgun (WGS) entry which is preliminary data.</text>
</comment>
<dbReference type="Pfam" id="PF14903">
    <property type="entry name" value="WG_beta_rep"/>
    <property type="match status" value="5"/>
</dbReference>
<sequence length="723" mass="83132">MSDSLHKIFSVNQKKGIKDSNGKVVLPAIYDELGWSDNLSRPHINYLGYKKDKLWGLFDAELNPVSPPQYVALYPLNEDLYIASIKGKYSRTNFYGLIDKEGKVKTRFSYRNLLPAGEFIIAASKQNNTIQFGLLNSDGKKLLPFDYFQIRHLGSNKFELTENSGEKSLIFLNKKPEVIHQNLDSISDFQDGVAILFRNGKQGLIAEDGRLLLPLKYKEIEWNNGKNIYATTLDQWQILDQETNLVQEIAADTVFFLNDSLLIKNTAGFSEVYHFHDEEVLSSLKGKFLGVFGDCFILKKGGLINLVSEDSSKRNVGFSGEVYWNEDYFIGERKKFSGNKYELINKAGATIVADTFHFMPNSITVRKNGFWGLYNLNFQEVIPGLYDEIQPVGNSHYMVKFRKRMGVIDESNNWIISPEYIQLKKIGIGIYHGVDKFLVEFIISGSHKAEARLHYDIYGDIIVETDVQEKFRLVDERGIAITDFSTGSYAGHNDKGILFRNGDKLSFYNSSGQKTFQITGYDTVFLSTDEYIPIIKNNSYGFINYQGLLRIANRYDSVRNFQEELAAVKIRNNWGFIDRSEKLQIQPYFSEVSDFRNGFAVVKLNDKYGIINAEGKYEIDADYDQIIELNGFYLLNKNKQWGVADENGRVLNYPSYESIEVLGDYFKVKKYGKYRILDKNVHTVIDNQYDKVIYDEERHLFLCMKRGEKHQVFLTDLLKGKNP</sequence>
<name>A0A934X1L7_9BACT</name>
<protein>
    <submittedName>
        <fullName evidence="1">WG repeat-containing protein</fullName>
    </submittedName>
</protein>
<dbReference type="Proteomes" id="UP000611723">
    <property type="component" value="Unassembled WGS sequence"/>
</dbReference>
<dbReference type="InterPro" id="IPR032774">
    <property type="entry name" value="WG_beta_rep"/>
</dbReference>
<keyword evidence="2" id="KW-1185">Reference proteome</keyword>
<reference evidence="1" key="1">
    <citation type="submission" date="2021-01" db="EMBL/GenBank/DDBJ databases">
        <title>Marivirga aurantiaca sp. nov., isolated from intertidal surface sediments.</title>
        <authorList>
            <person name="Zhang M."/>
        </authorList>
    </citation>
    <scope>NUCLEOTIDE SEQUENCE</scope>
    <source>
        <strain evidence="1">S37H4</strain>
    </source>
</reference>
<evidence type="ECO:0000313" key="2">
    <source>
        <dbReference type="Proteomes" id="UP000611723"/>
    </source>
</evidence>
<evidence type="ECO:0000313" key="1">
    <source>
        <dbReference type="EMBL" id="MBK6266822.1"/>
    </source>
</evidence>